<evidence type="ECO:0000313" key="3">
    <source>
        <dbReference type="Proteomes" id="UP000095390"/>
    </source>
</evidence>
<organism evidence="2 3">
    <name type="scientific">Anaerobutyricum hallii</name>
    <dbReference type="NCBI Taxonomy" id="39488"/>
    <lineage>
        <taxon>Bacteria</taxon>
        <taxon>Bacillati</taxon>
        <taxon>Bacillota</taxon>
        <taxon>Clostridia</taxon>
        <taxon>Lachnospirales</taxon>
        <taxon>Lachnospiraceae</taxon>
        <taxon>Anaerobutyricum</taxon>
    </lineage>
</organism>
<name>A0A173UMZ9_9FIRM</name>
<evidence type="ECO:0000313" key="2">
    <source>
        <dbReference type="EMBL" id="CUN15385.1"/>
    </source>
</evidence>
<feature type="region of interest" description="Disordered" evidence="1">
    <location>
        <begin position="1"/>
        <end position="29"/>
    </location>
</feature>
<evidence type="ECO:0000256" key="1">
    <source>
        <dbReference type="SAM" id="MobiDB-lite"/>
    </source>
</evidence>
<protein>
    <submittedName>
        <fullName evidence="2">Uncharacterized protein</fullName>
    </submittedName>
</protein>
<dbReference type="AlphaFoldDB" id="A0A173UMZ9"/>
<accession>A0A173UMZ9</accession>
<dbReference type="EMBL" id="CYYC01000038">
    <property type="protein sequence ID" value="CUN15385.1"/>
    <property type="molecule type" value="Genomic_DNA"/>
</dbReference>
<gene>
    <name evidence="2" type="ORF">ERS852578_02521</name>
</gene>
<proteinExistence type="predicted"/>
<sequence length="98" mass="11686">MVKEIQVAEVNEEEEKETDQQPDMLQDREQWDLSGDIIDCFRRYSSELSPEEQEEIIKGIEEGLTDQDVKRYFTLVGAEKMRQYRRVLMVAKIRDEDN</sequence>
<dbReference type="Proteomes" id="UP000095390">
    <property type="component" value="Unassembled WGS sequence"/>
</dbReference>
<reference evidence="2 3" key="1">
    <citation type="submission" date="2015-09" db="EMBL/GenBank/DDBJ databases">
        <authorList>
            <consortium name="Pathogen Informatics"/>
        </authorList>
    </citation>
    <scope>NUCLEOTIDE SEQUENCE [LARGE SCALE GENOMIC DNA]</scope>
    <source>
        <strain evidence="2 3">2789STDY5834966</strain>
    </source>
</reference>